<dbReference type="InterPro" id="IPR050545">
    <property type="entry name" value="Mycobact_MmpL"/>
</dbReference>
<evidence type="ECO:0000313" key="9">
    <source>
        <dbReference type="Proteomes" id="UP000318050"/>
    </source>
</evidence>
<keyword evidence="3 6" id="KW-0812">Transmembrane</keyword>
<feature type="transmembrane region" description="Helical" evidence="6">
    <location>
        <begin position="281"/>
        <end position="302"/>
    </location>
</feature>
<evidence type="ECO:0000259" key="7">
    <source>
        <dbReference type="Pfam" id="PF03176"/>
    </source>
</evidence>
<dbReference type="Proteomes" id="UP000318050">
    <property type="component" value="Unassembled WGS sequence"/>
</dbReference>
<reference evidence="8 9" key="1">
    <citation type="submission" date="2019-06" db="EMBL/GenBank/DDBJ databases">
        <title>Genomic Encyclopedia of Type Strains, Phase IV (KMG-V): Genome sequencing to study the core and pangenomes of soil and plant-associated prokaryotes.</title>
        <authorList>
            <person name="Whitman W."/>
        </authorList>
    </citation>
    <scope>NUCLEOTIDE SEQUENCE [LARGE SCALE GENOMIC DNA]</scope>
    <source>
        <strain evidence="8 9">BR 11140</strain>
    </source>
</reference>
<dbReference type="Pfam" id="PF03176">
    <property type="entry name" value="MMPL"/>
    <property type="match status" value="2"/>
</dbReference>
<protein>
    <recommendedName>
        <fullName evidence="7">Membrane transport protein MMPL domain-containing protein</fullName>
    </recommendedName>
</protein>
<dbReference type="GO" id="GO:0005886">
    <property type="term" value="C:plasma membrane"/>
    <property type="evidence" value="ECO:0007669"/>
    <property type="project" value="UniProtKB-SubCell"/>
</dbReference>
<sequence>MTSLPRFLDALIFRHRQVVLVLFALATAFFAWQASHLAVDTAYEKQLPQEHPYMKTFLQYQKEFGGANRVVVALSVKKGDIYTPEFFTKLKQVTDEVFFIPGVDRASVTSLFTPNVRFIEIVEDGFSGGNVIPAEFKATPDWLNVVRGNVLKSGQVGRLVAEDFTAALVSIQLLDRDPSTGAKLNYMDVAKKLEAIRGKYADDAVDIHIIGFAKAMGDVADGTVGVIGFFGVAFVITAILVYVYGRSFRMTAVLLALSVVTVIWQLGLLVLMGLAMDPMSILVPFLVFAIAISHGVQNVGTITQEIGKGADAFSAARISFQRLLVPGASALVADAIAFLTIRIVKIQMIQELALSASVGMVIIVITHLMILPVALSFLTLGDSYRRRVSGQVDRFDAVWKVFTVFARPKGAIPALMIGLAVFAWAHHESGRRVIGDAEAGVPELWPDSRYNKDADFIAAHFAIGVDIIQVIAEAPANGCIDYNVASQVDDFAWQMRNVDGVQSTLSLPQVMKTVNMGWNEGNLNWRVLPRNSQVLVRAVSPVETSTGLLNADCSVMPIMIFTKDHRAETIDRVVKAVETYNRVHGTGAKDPNTGKGGAIHFRLATGNVGVMAATNQAVTTAETPMLLWVYGTVLVFCAITFRSVVGTIATVLPLIVVSVLCDALMAELKIGLKTSTLPVTALGVGIGVDYGLYIFNRLQSYLKHGLGFAEAYYKTLQETGSSILFTALTLAVGVATWSFSALKFQANMGELLTFVFIANMLGAIILLPAIAATLYRLFPRLFESEVKRAQKRTFAAH</sequence>
<feature type="domain" description="Membrane transport protein MMPL" evidence="7">
    <location>
        <begin position="158"/>
        <end position="383"/>
    </location>
</feature>
<feature type="transmembrane region" description="Helical" evidence="6">
    <location>
        <begin position="676"/>
        <end position="695"/>
    </location>
</feature>
<feature type="transmembrane region" description="Helical" evidence="6">
    <location>
        <begin position="754"/>
        <end position="778"/>
    </location>
</feature>
<dbReference type="PANTHER" id="PTHR33406">
    <property type="entry name" value="MEMBRANE PROTEIN MJ1562-RELATED"/>
    <property type="match status" value="1"/>
</dbReference>
<comment type="subcellular location">
    <subcellularLocation>
        <location evidence="1">Cell membrane</location>
        <topology evidence="1">Multi-pass membrane protein</topology>
    </subcellularLocation>
</comment>
<dbReference type="Gene3D" id="1.20.1640.10">
    <property type="entry name" value="Multidrug efflux transporter AcrB transmembrane domain"/>
    <property type="match status" value="2"/>
</dbReference>
<keyword evidence="2" id="KW-1003">Cell membrane</keyword>
<feature type="transmembrane region" description="Helical" evidence="6">
    <location>
        <begin position="356"/>
        <end position="380"/>
    </location>
</feature>
<evidence type="ECO:0000256" key="4">
    <source>
        <dbReference type="ARBA" id="ARBA00022989"/>
    </source>
</evidence>
<feature type="transmembrane region" description="Helical" evidence="6">
    <location>
        <begin position="323"/>
        <end position="344"/>
    </location>
</feature>
<accession>A0A560HQ00</accession>
<dbReference type="OrthoDB" id="5963930at2"/>
<dbReference type="EMBL" id="VITT01000029">
    <property type="protein sequence ID" value="TWB48647.1"/>
    <property type="molecule type" value="Genomic_DNA"/>
</dbReference>
<organism evidence="8 9">
    <name type="scientific">Nitrospirillum amazonense</name>
    <dbReference type="NCBI Taxonomy" id="28077"/>
    <lineage>
        <taxon>Bacteria</taxon>
        <taxon>Pseudomonadati</taxon>
        <taxon>Pseudomonadota</taxon>
        <taxon>Alphaproteobacteria</taxon>
        <taxon>Rhodospirillales</taxon>
        <taxon>Azospirillaceae</taxon>
        <taxon>Nitrospirillum</taxon>
    </lineage>
</organism>
<feature type="domain" description="Membrane transport protein MMPL" evidence="7">
    <location>
        <begin position="606"/>
        <end position="777"/>
    </location>
</feature>
<feature type="transmembrane region" description="Helical" evidence="6">
    <location>
        <begin position="627"/>
        <end position="656"/>
    </location>
</feature>
<feature type="transmembrane region" description="Helical" evidence="6">
    <location>
        <begin position="224"/>
        <end position="245"/>
    </location>
</feature>
<feature type="transmembrane region" description="Helical" evidence="6">
    <location>
        <begin position="723"/>
        <end position="742"/>
    </location>
</feature>
<evidence type="ECO:0000256" key="1">
    <source>
        <dbReference type="ARBA" id="ARBA00004651"/>
    </source>
</evidence>
<evidence type="ECO:0000256" key="3">
    <source>
        <dbReference type="ARBA" id="ARBA00022692"/>
    </source>
</evidence>
<dbReference type="InterPro" id="IPR004869">
    <property type="entry name" value="MMPL_dom"/>
</dbReference>
<evidence type="ECO:0000256" key="5">
    <source>
        <dbReference type="ARBA" id="ARBA00023136"/>
    </source>
</evidence>
<gene>
    <name evidence="8" type="ORF">FBZ92_12926</name>
</gene>
<keyword evidence="5 6" id="KW-0472">Membrane</keyword>
<dbReference type="SUPFAM" id="SSF82866">
    <property type="entry name" value="Multidrug efflux transporter AcrB transmembrane domain"/>
    <property type="match status" value="2"/>
</dbReference>
<feature type="transmembrane region" description="Helical" evidence="6">
    <location>
        <begin position="252"/>
        <end position="275"/>
    </location>
</feature>
<evidence type="ECO:0000313" key="8">
    <source>
        <dbReference type="EMBL" id="TWB48647.1"/>
    </source>
</evidence>
<evidence type="ECO:0000256" key="2">
    <source>
        <dbReference type="ARBA" id="ARBA00022475"/>
    </source>
</evidence>
<keyword evidence="4 6" id="KW-1133">Transmembrane helix</keyword>
<dbReference type="PANTHER" id="PTHR33406:SF10">
    <property type="entry name" value="SSD DOMAIN-CONTAINING PROTEIN"/>
    <property type="match status" value="1"/>
</dbReference>
<comment type="caution">
    <text evidence="8">The sequence shown here is derived from an EMBL/GenBank/DDBJ whole genome shotgun (WGS) entry which is preliminary data.</text>
</comment>
<proteinExistence type="predicted"/>
<name>A0A560HQ00_9PROT</name>
<evidence type="ECO:0000256" key="6">
    <source>
        <dbReference type="SAM" id="Phobius"/>
    </source>
</evidence>
<dbReference type="AlphaFoldDB" id="A0A560HQ00"/>